<evidence type="ECO:0000256" key="1">
    <source>
        <dbReference type="ARBA" id="ARBA00011063"/>
    </source>
</evidence>
<dbReference type="AlphaFoldDB" id="A0A1G9DZJ4"/>
<feature type="region of interest" description="Disordered" evidence="6">
    <location>
        <begin position="165"/>
        <end position="185"/>
    </location>
</feature>
<dbReference type="RefSeq" id="WP_092630500.1">
    <property type="nucleotide sequence ID" value="NZ_FNFM01000011.1"/>
</dbReference>
<organism evidence="8 9">
    <name type="scientific">Actinopolyspora mzabensis</name>
    <dbReference type="NCBI Taxonomy" id="995066"/>
    <lineage>
        <taxon>Bacteria</taxon>
        <taxon>Bacillati</taxon>
        <taxon>Actinomycetota</taxon>
        <taxon>Actinomycetes</taxon>
        <taxon>Actinopolysporales</taxon>
        <taxon>Actinopolysporaceae</taxon>
        <taxon>Actinopolyspora</taxon>
    </lineage>
</organism>
<feature type="active site" description="Proton donor" evidence="5">
    <location>
        <position position="130"/>
    </location>
</feature>
<sequence length="185" mass="19790">MTFDSTTKAFHVSFVCTGNICRSPMAALVFGEHLRRAGLSDRVEVSSAGTGPWHAGESADPRTSAVLADHGYSTEHTAAQLDEHHLDADLLVAMDAGHLRVLRDEVQDADRVRLLRSFDPKSDEWAEVPDPYFGGERGFDGVMEMIEAAVPGLLDRVRAGLGLPAVGERSSASSAETTSPSEPAS</sequence>
<feature type="active site" evidence="5">
    <location>
        <position position="22"/>
    </location>
</feature>
<feature type="active site" description="Nucleophile" evidence="5">
    <location>
        <position position="16"/>
    </location>
</feature>
<dbReference type="PRINTS" id="PR00719">
    <property type="entry name" value="LMWPTPASE"/>
</dbReference>
<dbReference type="InterPro" id="IPR017867">
    <property type="entry name" value="Tyr_phospatase_low_mol_wt"/>
</dbReference>
<evidence type="ECO:0000259" key="7">
    <source>
        <dbReference type="SMART" id="SM00226"/>
    </source>
</evidence>
<gene>
    <name evidence="8" type="ORF">SAMN04487820_11131</name>
</gene>
<dbReference type="Proteomes" id="UP000199213">
    <property type="component" value="Unassembled WGS sequence"/>
</dbReference>
<dbReference type="PANTHER" id="PTHR11717:SF7">
    <property type="entry name" value="LOW MOLECULAR WEIGHT PHOSPHOTYROSINE PROTEIN PHOSPHATASE"/>
    <property type="match status" value="1"/>
</dbReference>
<dbReference type="SMART" id="SM00226">
    <property type="entry name" value="LMWPc"/>
    <property type="match status" value="1"/>
</dbReference>
<dbReference type="PANTHER" id="PTHR11717">
    <property type="entry name" value="LOW MOLECULAR WEIGHT PROTEIN TYROSINE PHOSPHATASE"/>
    <property type="match status" value="1"/>
</dbReference>
<dbReference type="InterPro" id="IPR050438">
    <property type="entry name" value="LMW_PTPase"/>
</dbReference>
<keyword evidence="3" id="KW-0378">Hydrolase</keyword>
<dbReference type="OrthoDB" id="9784339at2"/>
<comment type="similarity">
    <text evidence="1">Belongs to the low molecular weight phosphotyrosine protein phosphatase family.</text>
</comment>
<reference evidence="9" key="1">
    <citation type="submission" date="2016-10" db="EMBL/GenBank/DDBJ databases">
        <authorList>
            <person name="Varghese N."/>
            <person name="Submissions S."/>
        </authorList>
    </citation>
    <scope>NUCLEOTIDE SEQUENCE [LARGE SCALE GENOMIC DNA]</scope>
    <source>
        <strain evidence="9">DSM 45460</strain>
    </source>
</reference>
<evidence type="ECO:0000313" key="9">
    <source>
        <dbReference type="Proteomes" id="UP000199213"/>
    </source>
</evidence>
<keyword evidence="9" id="KW-1185">Reference proteome</keyword>
<dbReference type="CDD" id="cd16343">
    <property type="entry name" value="LMWPTP"/>
    <property type="match status" value="1"/>
</dbReference>
<dbReference type="InterPro" id="IPR023485">
    <property type="entry name" value="Ptyr_pPase"/>
</dbReference>
<evidence type="ECO:0000256" key="5">
    <source>
        <dbReference type="PIRSR" id="PIRSR617867-1"/>
    </source>
</evidence>
<protein>
    <recommendedName>
        <fullName evidence="2">protein-tyrosine-phosphatase</fullName>
        <ecNumber evidence="2">3.1.3.48</ecNumber>
    </recommendedName>
</protein>
<proteinExistence type="inferred from homology"/>
<dbReference type="EMBL" id="FNFM01000011">
    <property type="protein sequence ID" value="SDK69297.1"/>
    <property type="molecule type" value="Genomic_DNA"/>
</dbReference>
<feature type="compositionally biased region" description="Low complexity" evidence="6">
    <location>
        <begin position="170"/>
        <end position="185"/>
    </location>
</feature>
<feature type="domain" description="Phosphotyrosine protein phosphatase I" evidence="7">
    <location>
        <begin position="10"/>
        <end position="156"/>
    </location>
</feature>
<name>A0A1G9DZJ4_ACTMZ</name>
<evidence type="ECO:0000256" key="2">
    <source>
        <dbReference type="ARBA" id="ARBA00013064"/>
    </source>
</evidence>
<accession>A0A1G9DZJ4</accession>
<dbReference type="Gene3D" id="3.40.50.2300">
    <property type="match status" value="1"/>
</dbReference>
<evidence type="ECO:0000313" key="8">
    <source>
        <dbReference type="EMBL" id="SDK69297.1"/>
    </source>
</evidence>
<dbReference type="GO" id="GO:0004725">
    <property type="term" value="F:protein tyrosine phosphatase activity"/>
    <property type="evidence" value="ECO:0007669"/>
    <property type="project" value="UniProtKB-EC"/>
</dbReference>
<keyword evidence="4" id="KW-0904">Protein phosphatase</keyword>
<dbReference type="SUPFAM" id="SSF52788">
    <property type="entry name" value="Phosphotyrosine protein phosphatases I"/>
    <property type="match status" value="1"/>
</dbReference>
<evidence type="ECO:0000256" key="6">
    <source>
        <dbReference type="SAM" id="MobiDB-lite"/>
    </source>
</evidence>
<dbReference type="EC" id="3.1.3.48" evidence="2"/>
<evidence type="ECO:0000256" key="3">
    <source>
        <dbReference type="ARBA" id="ARBA00022801"/>
    </source>
</evidence>
<dbReference type="InterPro" id="IPR036196">
    <property type="entry name" value="Ptyr_pPase_sf"/>
</dbReference>
<dbReference type="Pfam" id="PF01451">
    <property type="entry name" value="LMWPc"/>
    <property type="match status" value="1"/>
</dbReference>
<evidence type="ECO:0000256" key="4">
    <source>
        <dbReference type="ARBA" id="ARBA00022912"/>
    </source>
</evidence>